<dbReference type="PANTHER" id="PTHR34822">
    <property type="entry name" value="GRPB DOMAIN PROTEIN (AFU_ORTHOLOGUE AFUA_1G01530)"/>
    <property type="match status" value="1"/>
</dbReference>
<dbReference type="Pfam" id="PF04229">
    <property type="entry name" value="GrpB"/>
    <property type="match status" value="1"/>
</dbReference>
<dbReference type="Proteomes" id="UP000321491">
    <property type="component" value="Unassembled WGS sequence"/>
</dbReference>
<keyword evidence="2" id="KW-1185">Reference proteome</keyword>
<sequence>MKLGLKRDEVRLVQYLPEWRAEFARVKEEILSETGLGANRIEHIGSTSIVGIKAKPIIDIVVGVDDFRRVTEELFTAFRNIGFLRLRVERPEEIVLAKFTDDTYEVKTHFIHLTNYKGELWEDLIFFRDYLNQHPHVKAAYEKLKCDYTAQSSTGITQYTNHKEAFVKDIYAKRKSS</sequence>
<dbReference type="InterPro" id="IPR043519">
    <property type="entry name" value="NT_sf"/>
</dbReference>
<evidence type="ECO:0000313" key="2">
    <source>
        <dbReference type="Proteomes" id="UP000321491"/>
    </source>
</evidence>
<dbReference type="SUPFAM" id="SSF81301">
    <property type="entry name" value="Nucleotidyltransferase"/>
    <property type="match status" value="1"/>
</dbReference>
<dbReference type="AlphaFoldDB" id="A0A511V152"/>
<name>A0A511V152_9BACI</name>
<dbReference type="InterPro" id="IPR007344">
    <property type="entry name" value="GrpB/CoaE"/>
</dbReference>
<comment type="caution">
    <text evidence="1">The sequence shown here is derived from an EMBL/GenBank/DDBJ whole genome shotgun (WGS) entry which is preliminary data.</text>
</comment>
<evidence type="ECO:0008006" key="3">
    <source>
        <dbReference type="Google" id="ProtNLM"/>
    </source>
</evidence>
<gene>
    <name evidence="1" type="ORF">CQU01_18860</name>
</gene>
<dbReference type="EMBL" id="BJXW01000021">
    <property type="protein sequence ID" value="GEN31648.1"/>
    <property type="molecule type" value="Genomic_DNA"/>
</dbReference>
<organism evidence="1 2">
    <name type="scientific">Cerasibacillus quisquiliarum</name>
    <dbReference type="NCBI Taxonomy" id="227865"/>
    <lineage>
        <taxon>Bacteria</taxon>
        <taxon>Bacillati</taxon>
        <taxon>Bacillota</taxon>
        <taxon>Bacilli</taxon>
        <taxon>Bacillales</taxon>
        <taxon>Bacillaceae</taxon>
        <taxon>Cerasibacillus</taxon>
    </lineage>
</organism>
<dbReference type="OrthoDB" id="9799092at2"/>
<dbReference type="Gene3D" id="3.30.460.10">
    <property type="entry name" value="Beta Polymerase, domain 2"/>
    <property type="match status" value="1"/>
</dbReference>
<dbReference type="RefSeq" id="WP_146938032.1">
    <property type="nucleotide sequence ID" value="NZ_BJXW01000021.1"/>
</dbReference>
<dbReference type="PANTHER" id="PTHR34822:SF1">
    <property type="entry name" value="GRPB FAMILY PROTEIN"/>
    <property type="match status" value="1"/>
</dbReference>
<proteinExistence type="predicted"/>
<accession>A0A511V152</accession>
<protein>
    <recommendedName>
        <fullName evidence="3">Dephospho-CoA kinase</fullName>
    </recommendedName>
</protein>
<reference evidence="1 2" key="1">
    <citation type="submission" date="2019-07" db="EMBL/GenBank/DDBJ databases">
        <title>Whole genome shotgun sequence of Cerasibacillus quisquiliarum NBRC 102429.</title>
        <authorList>
            <person name="Hosoyama A."/>
            <person name="Uohara A."/>
            <person name="Ohji S."/>
            <person name="Ichikawa N."/>
        </authorList>
    </citation>
    <scope>NUCLEOTIDE SEQUENCE [LARGE SCALE GENOMIC DNA]</scope>
    <source>
        <strain evidence="1 2">NBRC 102429</strain>
    </source>
</reference>
<evidence type="ECO:0000313" key="1">
    <source>
        <dbReference type="EMBL" id="GEN31648.1"/>
    </source>
</evidence>